<protein>
    <recommendedName>
        <fullName evidence="9">VASt domain-containing protein</fullName>
    </recommendedName>
</protein>
<evidence type="ECO:0000256" key="2">
    <source>
        <dbReference type="ARBA" id="ARBA00006582"/>
    </source>
</evidence>
<dbReference type="Pfam" id="PF16016">
    <property type="entry name" value="VASt"/>
    <property type="match status" value="1"/>
</dbReference>
<comment type="similarity">
    <text evidence="2">Belongs to the YSP2 family.</text>
</comment>
<evidence type="ECO:0000256" key="8">
    <source>
        <dbReference type="SAM" id="Phobius"/>
    </source>
</evidence>
<feature type="domain" description="VASt" evidence="9">
    <location>
        <begin position="390"/>
        <end position="565"/>
    </location>
</feature>
<keyword evidence="11" id="KW-1185">Reference proteome</keyword>
<feature type="compositionally biased region" description="Acidic residues" evidence="7">
    <location>
        <begin position="175"/>
        <end position="186"/>
    </location>
</feature>
<feature type="compositionally biased region" description="Polar residues" evidence="7">
    <location>
        <begin position="151"/>
        <end position="163"/>
    </location>
</feature>
<dbReference type="GO" id="GO:0120015">
    <property type="term" value="F:sterol transfer activity"/>
    <property type="evidence" value="ECO:0007669"/>
    <property type="project" value="TreeGrafter"/>
</dbReference>
<name>A0A165Z0I7_9AGAM</name>
<dbReference type="InterPro" id="IPR031968">
    <property type="entry name" value="VASt"/>
</dbReference>
<feature type="region of interest" description="Disordered" evidence="7">
    <location>
        <begin position="1"/>
        <end position="67"/>
    </location>
</feature>
<proteinExistence type="inferred from homology"/>
<feature type="coiled-coil region" evidence="6">
    <location>
        <begin position="718"/>
        <end position="745"/>
    </location>
</feature>
<evidence type="ECO:0000256" key="1">
    <source>
        <dbReference type="ARBA" id="ARBA00004167"/>
    </source>
</evidence>
<dbReference type="GO" id="GO:0032366">
    <property type="term" value="P:intracellular sterol transport"/>
    <property type="evidence" value="ECO:0007669"/>
    <property type="project" value="TreeGrafter"/>
</dbReference>
<keyword evidence="3 8" id="KW-0812">Transmembrane</keyword>
<reference evidence="10 11" key="1">
    <citation type="journal article" date="2016" name="Mol. Biol. Evol.">
        <title>Comparative Genomics of Early-Diverging Mushroom-Forming Fungi Provides Insights into the Origins of Lignocellulose Decay Capabilities.</title>
        <authorList>
            <person name="Nagy L.G."/>
            <person name="Riley R."/>
            <person name="Tritt A."/>
            <person name="Adam C."/>
            <person name="Daum C."/>
            <person name="Floudas D."/>
            <person name="Sun H."/>
            <person name="Yadav J.S."/>
            <person name="Pangilinan J."/>
            <person name="Larsson K.H."/>
            <person name="Matsuura K."/>
            <person name="Barry K."/>
            <person name="Labutti K."/>
            <person name="Kuo R."/>
            <person name="Ohm R.A."/>
            <person name="Bhattacharya S.S."/>
            <person name="Shirouzu T."/>
            <person name="Yoshinaga Y."/>
            <person name="Martin F.M."/>
            <person name="Grigoriev I.V."/>
            <person name="Hibbett D.S."/>
        </authorList>
    </citation>
    <scope>NUCLEOTIDE SEQUENCE [LARGE SCALE GENOMIC DNA]</scope>
    <source>
        <strain evidence="10 11">CBS 109695</strain>
    </source>
</reference>
<organism evidence="10 11">
    <name type="scientific">Athelia psychrophila</name>
    <dbReference type="NCBI Taxonomy" id="1759441"/>
    <lineage>
        <taxon>Eukaryota</taxon>
        <taxon>Fungi</taxon>
        <taxon>Dikarya</taxon>
        <taxon>Basidiomycota</taxon>
        <taxon>Agaricomycotina</taxon>
        <taxon>Agaricomycetes</taxon>
        <taxon>Agaricomycetidae</taxon>
        <taxon>Atheliales</taxon>
        <taxon>Atheliaceae</taxon>
        <taxon>Athelia</taxon>
    </lineage>
</organism>
<dbReference type="STRING" id="436010.A0A165Z0I7"/>
<evidence type="ECO:0000256" key="6">
    <source>
        <dbReference type="SAM" id="Coils"/>
    </source>
</evidence>
<feature type="compositionally biased region" description="Polar residues" evidence="7">
    <location>
        <begin position="32"/>
        <end position="50"/>
    </location>
</feature>
<dbReference type="AlphaFoldDB" id="A0A165Z0I7"/>
<feature type="compositionally biased region" description="Polar residues" evidence="7">
    <location>
        <begin position="127"/>
        <end position="142"/>
    </location>
</feature>
<accession>A0A165Z0I7</accession>
<dbReference type="InterPro" id="IPR004182">
    <property type="entry name" value="GRAM"/>
</dbReference>
<evidence type="ECO:0000313" key="10">
    <source>
        <dbReference type="EMBL" id="KZP10109.1"/>
    </source>
</evidence>
<keyword evidence="5 8" id="KW-0472">Membrane</keyword>
<evidence type="ECO:0000313" key="11">
    <source>
        <dbReference type="Proteomes" id="UP000076532"/>
    </source>
</evidence>
<dbReference type="Pfam" id="PF02893">
    <property type="entry name" value="GRAM"/>
    <property type="match status" value="1"/>
</dbReference>
<dbReference type="GO" id="GO:0005739">
    <property type="term" value="C:mitochondrion"/>
    <property type="evidence" value="ECO:0007669"/>
    <property type="project" value="TreeGrafter"/>
</dbReference>
<dbReference type="GO" id="GO:0032934">
    <property type="term" value="F:sterol binding"/>
    <property type="evidence" value="ECO:0007669"/>
    <property type="project" value="TreeGrafter"/>
</dbReference>
<evidence type="ECO:0000259" key="9">
    <source>
        <dbReference type="PROSITE" id="PS51778"/>
    </source>
</evidence>
<dbReference type="GO" id="GO:0005789">
    <property type="term" value="C:endoplasmic reticulum membrane"/>
    <property type="evidence" value="ECO:0007669"/>
    <property type="project" value="TreeGrafter"/>
</dbReference>
<gene>
    <name evidence="10" type="ORF">FIBSPDRAFT_758914</name>
</gene>
<sequence length="750" mass="81043">MGGARLVESPTRLSNVNGKGNGERPPPIPLVPNTNSAISTASNGGKSTKSGWRKPTLGSSNTRKPTGLASAIAASGLAMASGTMSAQHLAHTQMQTPISIAPMPSSPPARKASGSDREGPPKRSRHTASASVASIGNGTPTTLDAPRTRTRAPSNASTHSVSAYDSGLDGAWSGDSDESGSEDGLDLDLREDMDIPVTGFAVASNKRNADFHELFATIPEGDYLIEDYGCALQREILIQGRIYISENHICFHANIFGWITDLSIPIYEITSLEKKMTAFVIPNAIQITTRQAKYQFASFLSRDTTFDVIHNIWRLARPDDAAGNGVESRGGSVRGSLDMVRSGMDERRASNDAVGATPGVARRVSTGGARGGKLLENKVTQCACGKKGEHYKETALDTTVPGTPDKIYNLMFASGFIKNFMSGEQKLIAICADLQISDWAPTSEGSKLLARNMSYIKPLNGSIGPRQTKCELRDETIFCDFEDHVVTITTTRTPDVPSGGVFAIKTRTCLTWASAASTRILVTTEVEWSGRSFIKGIIESSAIGGQKTYHLDLDRAMRAYIQLHQSEFVPEGVEALAVAPVEPLTAAAAGAPVAIGGKEREKERNQRSLQWAYDTFEGAFSVAKRSTSGALDLISDAWDQSSSTTILIFFIVLLVLSNLYTLTMIGKKEDVGRRKEMQKTVEKEKWVQGIVTALWEELAVGKGVPAPPQGTEPVTVTQANWRDEFASVNRTLNEVEERIRRIRETLNTLD</sequence>
<dbReference type="PANTHER" id="PTHR23319">
    <property type="entry name" value="GRAM DOMAIN CONTAINING 1B, ISOFORM E"/>
    <property type="match status" value="1"/>
</dbReference>
<evidence type="ECO:0000256" key="4">
    <source>
        <dbReference type="ARBA" id="ARBA00022989"/>
    </source>
</evidence>
<dbReference type="InterPro" id="IPR051482">
    <property type="entry name" value="Cholesterol_transport"/>
</dbReference>
<dbReference type="GO" id="GO:0005886">
    <property type="term" value="C:plasma membrane"/>
    <property type="evidence" value="ECO:0007669"/>
    <property type="project" value="TreeGrafter"/>
</dbReference>
<dbReference type="SMART" id="SM00568">
    <property type="entry name" value="GRAM"/>
    <property type="match status" value="1"/>
</dbReference>
<dbReference type="EMBL" id="KV417686">
    <property type="protein sequence ID" value="KZP10109.1"/>
    <property type="molecule type" value="Genomic_DNA"/>
</dbReference>
<dbReference type="PROSITE" id="PS51778">
    <property type="entry name" value="VAST"/>
    <property type="match status" value="1"/>
</dbReference>
<dbReference type="CDD" id="cd13220">
    <property type="entry name" value="PH-GRAM_GRAMDC"/>
    <property type="match status" value="1"/>
</dbReference>
<dbReference type="PANTHER" id="PTHR23319:SF4">
    <property type="entry name" value="GRAM DOMAIN CONTAINING 1B, ISOFORM E"/>
    <property type="match status" value="1"/>
</dbReference>
<dbReference type="Proteomes" id="UP000076532">
    <property type="component" value="Unassembled WGS sequence"/>
</dbReference>
<comment type="subcellular location">
    <subcellularLocation>
        <location evidence="1">Membrane</location>
        <topology evidence="1">Single-pass membrane protein</topology>
    </subcellularLocation>
</comment>
<dbReference type="OrthoDB" id="2162691at2759"/>
<dbReference type="InterPro" id="IPR011993">
    <property type="entry name" value="PH-like_dom_sf"/>
</dbReference>
<evidence type="ECO:0000256" key="5">
    <source>
        <dbReference type="ARBA" id="ARBA00023136"/>
    </source>
</evidence>
<dbReference type="GO" id="GO:0140268">
    <property type="term" value="C:endoplasmic reticulum-plasma membrane contact site"/>
    <property type="evidence" value="ECO:0007669"/>
    <property type="project" value="TreeGrafter"/>
</dbReference>
<evidence type="ECO:0000256" key="7">
    <source>
        <dbReference type="SAM" id="MobiDB-lite"/>
    </source>
</evidence>
<evidence type="ECO:0000256" key="3">
    <source>
        <dbReference type="ARBA" id="ARBA00022692"/>
    </source>
</evidence>
<dbReference type="GO" id="GO:0032541">
    <property type="term" value="C:cortical endoplasmic reticulum"/>
    <property type="evidence" value="ECO:0007669"/>
    <property type="project" value="TreeGrafter"/>
</dbReference>
<feature type="transmembrane region" description="Helical" evidence="8">
    <location>
        <begin position="646"/>
        <end position="665"/>
    </location>
</feature>
<dbReference type="Gene3D" id="2.30.29.30">
    <property type="entry name" value="Pleckstrin-homology domain (PH domain)/Phosphotyrosine-binding domain (PTB)"/>
    <property type="match status" value="1"/>
</dbReference>
<keyword evidence="4 8" id="KW-1133">Transmembrane helix</keyword>
<keyword evidence="6" id="KW-0175">Coiled coil</keyword>
<feature type="region of interest" description="Disordered" evidence="7">
    <location>
        <begin position="98"/>
        <end position="186"/>
    </location>
</feature>